<dbReference type="PANTHER" id="PTHR34389">
    <property type="entry name" value="L-RHAMNOSE MUTAROTASE"/>
    <property type="match status" value="1"/>
</dbReference>
<evidence type="ECO:0000313" key="7">
    <source>
        <dbReference type="Proteomes" id="UP000645390"/>
    </source>
</evidence>
<evidence type="ECO:0000256" key="5">
    <source>
        <dbReference type="NCBIfam" id="TIGR02625"/>
    </source>
</evidence>
<reference evidence="7" key="1">
    <citation type="journal article" date="2019" name="Int. J. Syst. Evol. Microbiol.">
        <title>The Global Catalogue of Microorganisms (GCM) 10K type strain sequencing project: providing services to taxonomists for standard genome sequencing and annotation.</title>
        <authorList>
            <consortium name="The Broad Institute Genomics Platform"/>
            <consortium name="The Broad Institute Genome Sequencing Center for Infectious Disease"/>
            <person name="Wu L."/>
            <person name="Ma J."/>
        </authorList>
    </citation>
    <scope>NUCLEOTIDE SEQUENCE [LARGE SCALE GENOMIC DNA]</scope>
    <source>
        <strain evidence="7">CCM 8939</strain>
    </source>
</reference>
<evidence type="ECO:0000256" key="3">
    <source>
        <dbReference type="ARBA" id="ARBA00023277"/>
    </source>
</evidence>
<evidence type="ECO:0000313" key="6">
    <source>
        <dbReference type="EMBL" id="GGI23603.1"/>
    </source>
</evidence>
<dbReference type="SUPFAM" id="SSF54909">
    <property type="entry name" value="Dimeric alpha+beta barrel"/>
    <property type="match status" value="1"/>
</dbReference>
<dbReference type="PANTHER" id="PTHR34389:SF2">
    <property type="entry name" value="L-RHAMNOSE MUTAROTASE"/>
    <property type="match status" value="1"/>
</dbReference>
<dbReference type="EMBL" id="BMDJ01000002">
    <property type="protein sequence ID" value="GGI23603.1"/>
    <property type="molecule type" value="Genomic_DNA"/>
</dbReference>
<dbReference type="EC" id="5.1.3.32" evidence="5"/>
<dbReference type="Gene3D" id="3.30.70.100">
    <property type="match status" value="1"/>
</dbReference>
<organism evidence="6 7">
    <name type="scientific">Pedobacter mendelii</name>
    <dbReference type="NCBI Taxonomy" id="1908240"/>
    <lineage>
        <taxon>Bacteria</taxon>
        <taxon>Pseudomonadati</taxon>
        <taxon>Bacteroidota</taxon>
        <taxon>Sphingobacteriia</taxon>
        <taxon>Sphingobacteriales</taxon>
        <taxon>Sphingobacteriaceae</taxon>
        <taxon>Pedobacter</taxon>
    </lineage>
</organism>
<name>A0ABQ2BDJ1_9SPHI</name>
<gene>
    <name evidence="6" type="primary">rhaM</name>
    <name evidence="6" type="ORF">GCM10008119_08470</name>
</gene>
<accession>A0ABQ2BDJ1</accession>
<evidence type="ECO:0000256" key="2">
    <source>
        <dbReference type="ARBA" id="ARBA00023235"/>
    </source>
</evidence>
<dbReference type="HAMAP" id="MF_01663">
    <property type="entry name" value="L_rham_rotase"/>
    <property type="match status" value="1"/>
</dbReference>
<dbReference type="RefSeq" id="WP_188412017.1">
    <property type="nucleotide sequence ID" value="NZ_BMDJ01000002.1"/>
</dbReference>
<evidence type="ECO:0000256" key="4">
    <source>
        <dbReference type="ARBA" id="ARBA00023308"/>
    </source>
</evidence>
<dbReference type="Proteomes" id="UP000645390">
    <property type="component" value="Unassembled WGS sequence"/>
</dbReference>
<proteinExistence type="inferred from homology"/>
<dbReference type="NCBIfam" id="TIGR02625">
    <property type="entry name" value="YiiL_rotase"/>
    <property type="match status" value="1"/>
</dbReference>
<keyword evidence="1" id="KW-0963">Cytoplasm</keyword>
<keyword evidence="2" id="KW-0413">Isomerase</keyword>
<dbReference type="InterPro" id="IPR011008">
    <property type="entry name" value="Dimeric_a/b-barrel"/>
</dbReference>
<keyword evidence="7" id="KW-1185">Reference proteome</keyword>
<dbReference type="InterPro" id="IPR008000">
    <property type="entry name" value="Rham/fucose_mutarotase"/>
</dbReference>
<dbReference type="InterPro" id="IPR013448">
    <property type="entry name" value="L-rhamnose_mutarotase"/>
</dbReference>
<keyword evidence="3" id="KW-0119">Carbohydrate metabolism</keyword>
<protein>
    <recommendedName>
        <fullName evidence="5">L-rhamnose mutarotase</fullName>
        <ecNumber evidence="5">5.1.3.32</ecNumber>
    </recommendedName>
</protein>
<keyword evidence="4" id="KW-0684">Rhamnose metabolism</keyword>
<dbReference type="Pfam" id="PF05336">
    <property type="entry name" value="rhaM"/>
    <property type="match status" value="1"/>
</dbReference>
<evidence type="ECO:0000256" key="1">
    <source>
        <dbReference type="ARBA" id="ARBA00022490"/>
    </source>
</evidence>
<comment type="caution">
    <text evidence="6">The sequence shown here is derived from an EMBL/GenBank/DDBJ whole genome shotgun (WGS) entry which is preliminary data.</text>
</comment>
<sequence>MVRIAFKMKLFSGYEKEYIKRHDKIWPELVELLSDTGIMDYSIFYDETTNDLFAVLKMANPKLMDNLPAQPIMQKWWAFMGDIMESNSDNSPISIPLKEVFYLP</sequence>